<feature type="compositionally biased region" description="Acidic residues" evidence="13">
    <location>
        <begin position="598"/>
        <end position="619"/>
    </location>
</feature>
<dbReference type="InterPro" id="IPR003593">
    <property type="entry name" value="AAA+_ATPase"/>
</dbReference>
<keyword evidence="7 12" id="KW-0067">ATP-binding</keyword>
<evidence type="ECO:0000256" key="3">
    <source>
        <dbReference type="ARBA" id="ARBA00022692"/>
    </source>
</evidence>
<gene>
    <name evidence="16" type="ORF">LTR97_005504</name>
</gene>
<dbReference type="GO" id="GO:0005743">
    <property type="term" value="C:mitochondrial inner membrane"/>
    <property type="evidence" value="ECO:0007669"/>
    <property type="project" value="UniProtKB-SubCell"/>
</dbReference>
<keyword evidence="4 12" id="KW-0547">Nucleotide-binding</keyword>
<keyword evidence="3" id="KW-0812">Transmembrane</keyword>
<dbReference type="SMART" id="SM00382">
    <property type="entry name" value="AAA"/>
    <property type="match status" value="1"/>
</dbReference>
<evidence type="ECO:0000256" key="7">
    <source>
        <dbReference type="ARBA" id="ARBA00022840"/>
    </source>
</evidence>
<keyword evidence="8" id="KW-1133">Transmembrane helix</keyword>
<dbReference type="InterPro" id="IPR014851">
    <property type="entry name" value="BCS1_N"/>
</dbReference>
<sequence length="627" mass="68581">MAPPKSKMPLAKRLGALYALLTKSSDAIASSSPEAVLAKLLEMLKQASPALRLAITFSTPIILLYSALSKYGAVVYSFMALKRYISCKVTSQIKIGASHPLQRQVMAWLAQHALKDAHTLALADSADTQSSRQLSRFAMIYGEEAVKPNNSDEDDKKEDLVYVPDIGSYTFWYGGYKMRFERRVHSPPTATASGLTVPAQEQDTIVLSCLSFFAGATPLQRFLEHVKNSNVDADQAMTKIFRPATAAARHNPYSLGAQSTYTMGWDSGISRPKRKLDAVTLDSKIQVPLQKDLSDYLNPKTKQFYIQNGIPYRRGILMYGPPGTGKTSFAAALAGEYGLNVYLLNLTSNKLTDHTLEELFEQLPSKCIVLLEDIDSAGVKREDMRAPVKRVKSSKRKGRMMTPDAGMQPGLFSNAGATMMSTISAQRSGVTLSGLLNVLDGVRAAEGRILLLTSNNPDSLDKALVRPGRIDKKVLFGNASHEVATKMFTRIFSKSPQQLLEGEQRFDNIADLAKQFADQIPLDTVSPALIQCHLLGHRTDPNAALAATPVFVADILEEKRRGTNVANFEAGLGARPETQERADSPASSAESRKTSQDLGDESSEESEETDEEDDEEDLSEVMGLEMA</sequence>
<dbReference type="PROSITE" id="PS00674">
    <property type="entry name" value="AAA"/>
    <property type="match status" value="1"/>
</dbReference>
<accession>A0AAN7W732</accession>
<evidence type="ECO:0000256" key="9">
    <source>
        <dbReference type="ARBA" id="ARBA00023128"/>
    </source>
</evidence>
<dbReference type="InterPro" id="IPR003959">
    <property type="entry name" value="ATPase_AAA_core"/>
</dbReference>
<evidence type="ECO:0000256" key="12">
    <source>
        <dbReference type="RuleBase" id="RU003651"/>
    </source>
</evidence>
<dbReference type="EMBL" id="JAVRQU010000007">
    <property type="protein sequence ID" value="KAK5700985.1"/>
    <property type="molecule type" value="Genomic_DNA"/>
</dbReference>
<dbReference type="InterPro" id="IPR050747">
    <property type="entry name" value="Mitochondrial_chaperone_BCS1"/>
</dbReference>
<dbReference type="AlphaFoldDB" id="A0AAN7W732"/>
<evidence type="ECO:0000256" key="2">
    <source>
        <dbReference type="ARBA" id="ARBA00007448"/>
    </source>
</evidence>
<keyword evidence="10" id="KW-0472">Membrane</keyword>
<dbReference type="SMART" id="SM01024">
    <property type="entry name" value="BCS1_N"/>
    <property type="match status" value="1"/>
</dbReference>
<evidence type="ECO:0000256" key="6">
    <source>
        <dbReference type="ARBA" id="ARBA00022801"/>
    </source>
</evidence>
<keyword evidence="9" id="KW-0496">Mitochondrion</keyword>
<keyword evidence="5" id="KW-0999">Mitochondrion inner membrane</keyword>
<evidence type="ECO:0008006" key="18">
    <source>
        <dbReference type="Google" id="ProtNLM"/>
    </source>
</evidence>
<name>A0AAN7W732_9PEZI</name>
<evidence type="ECO:0000313" key="16">
    <source>
        <dbReference type="EMBL" id="KAK5700985.1"/>
    </source>
</evidence>
<dbReference type="Gene3D" id="3.40.50.300">
    <property type="entry name" value="P-loop containing nucleotide triphosphate hydrolases"/>
    <property type="match status" value="1"/>
</dbReference>
<dbReference type="InterPro" id="IPR003960">
    <property type="entry name" value="ATPase_AAA_CS"/>
</dbReference>
<evidence type="ECO:0000259" key="14">
    <source>
        <dbReference type="SMART" id="SM00382"/>
    </source>
</evidence>
<evidence type="ECO:0000256" key="8">
    <source>
        <dbReference type="ARBA" id="ARBA00022989"/>
    </source>
</evidence>
<comment type="caution">
    <text evidence="16">The sequence shown here is derived from an EMBL/GenBank/DDBJ whole genome shotgun (WGS) entry which is preliminary data.</text>
</comment>
<dbReference type="Pfam" id="PF08740">
    <property type="entry name" value="BCS1_N"/>
    <property type="match status" value="1"/>
</dbReference>
<dbReference type="InterPro" id="IPR057495">
    <property type="entry name" value="AAA_lid_BCS1"/>
</dbReference>
<comment type="subcellular location">
    <subcellularLocation>
        <location evidence="1">Mitochondrion inner membrane</location>
        <topology evidence="1">Single-pass membrane protein</topology>
    </subcellularLocation>
</comment>
<feature type="domain" description="BCS1 N-terminal" evidence="15">
    <location>
        <begin position="60"/>
        <end position="279"/>
    </location>
</feature>
<dbReference type="Proteomes" id="UP001310594">
    <property type="component" value="Unassembled WGS sequence"/>
</dbReference>
<evidence type="ECO:0000256" key="1">
    <source>
        <dbReference type="ARBA" id="ARBA00004434"/>
    </source>
</evidence>
<dbReference type="GO" id="GO:0005524">
    <property type="term" value="F:ATP binding"/>
    <property type="evidence" value="ECO:0007669"/>
    <property type="project" value="UniProtKB-KW"/>
</dbReference>
<dbReference type="GO" id="GO:0016887">
    <property type="term" value="F:ATP hydrolysis activity"/>
    <property type="evidence" value="ECO:0007669"/>
    <property type="project" value="InterPro"/>
</dbReference>
<reference evidence="16" key="1">
    <citation type="submission" date="2023-08" db="EMBL/GenBank/DDBJ databases">
        <title>Black Yeasts Isolated from many extreme environments.</title>
        <authorList>
            <person name="Coleine C."/>
            <person name="Stajich J.E."/>
            <person name="Selbmann L."/>
        </authorList>
    </citation>
    <scope>NUCLEOTIDE SEQUENCE</scope>
    <source>
        <strain evidence="16">CCFEE 5810</strain>
    </source>
</reference>
<evidence type="ECO:0000256" key="10">
    <source>
        <dbReference type="ARBA" id="ARBA00023136"/>
    </source>
</evidence>
<evidence type="ECO:0000259" key="15">
    <source>
        <dbReference type="SMART" id="SM01024"/>
    </source>
</evidence>
<dbReference type="SUPFAM" id="SSF52540">
    <property type="entry name" value="P-loop containing nucleoside triphosphate hydrolases"/>
    <property type="match status" value="1"/>
</dbReference>
<evidence type="ECO:0000256" key="11">
    <source>
        <dbReference type="ARBA" id="ARBA00048778"/>
    </source>
</evidence>
<proteinExistence type="inferred from homology"/>
<dbReference type="Pfam" id="PF25426">
    <property type="entry name" value="AAA_lid_BCS1"/>
    <property type="match status" value="1"/>
</dbReference>
<keyword evidence="6" id="KW-0378">Hydrolase</keyword>
<feature type="region of interest" description="Disordered" evidence="13">
    <location>
        <begin position="567"/>
        <end position="627"/>
    </location>
</feature>
<evidence type="ECO:0000256" key="5">
    <source>
        <dbReference type="ARBA" id="ARBA00022792"/>
    </source>
</evidence>
<evidence type="ECO:0000313" key="17">
    <source>
        <dbReference type="Proteomes" id="UP001310594"/>
    </source>
</evidence>
<comment type="catalytic activity">
    <reaction evidence="11">
        <text>ATP + H2O = ADP + phosphate + H(+)</text>
        <dbReference type="Rhea" id="RHEA:13065"/>
        <dbReference type="ChEBI" id="CHEBI:15377"/>
        <dbReference type="ChEBI" id="CHEBI:15378"/>
        <dbReference type="ChEBI" id="CHEBI:30616"/>
        <dbReference type="ChEBI" id="CHEBI:43474"/>
        <dbReference type="ChEBI" id="CHEBI:456216"/>
    </reaction>
    <physiologicalReaction direction="left-to-right" evidence="11">
        <dbReference type="Rhea" id="RHEA:13066"/>
    </physiologicalReaction>
</comment>
<dbReference type="PANTHER" id="PTHR23070">
    <property type="entry name" value="BCS1 AAA-TYPE ATPASE"/>
    <property type="match status" value="1"/>
</dbReference>
<organism evidence="16 17">
    <name type="scientific">Elasticomyces elasticus</name>
    <dbReference type="NCBI Taxonomy" id="574655"/>
    <lineage>
        <taxon>Eukaryota</taxon>
        <taxon>Fungi</taxon>
        <taxon>Dikarya</taxon>
        <taxon>Ascomycota</taxon>
        <taxon>Pezizomycotina</taxon>
        <taxon>Dothideomycetes</taxon>
        <taxon>Dothideomycetidae</taxon>
        <taxon>Mycosphaerellales</taxon>
        <taxon>Teratosphaeriaceae</taxon>
        <taxon>Elasticomyces</taxon>
    </lineage>
</organism>
<dbReference type="InterPro" id="IPR027417">
    <property type="entry name" value="P-loop_NTPase"/>
</dbReference>
<evidence type="ECO:0000256" key="4">
    <source>
        <dbReference type="ARBA" id="ARBA00022741"/>
    </source>
</evidence>
<feature type="domain" description="AAA+ ATPase" evidence="14">
    <location>
        <begin position="312"/>
        <end position="480"/>
    </location>
</feature>
<dbReference type="Pfam" id="PF00004">
    <property type="entry name" value="AAA"/>
    <property type="match status" value="2"/>
</dbReference>
<protein>
    <recommendedName>
        <fullName evidence="18">AAA+ ATPase domain-containing protein</fullName>
    </recommendedName>
</protein>
<evidence type="ECO:0000256" key="13">
    <source>
        <dbReference type="SAM" id="MobiDB-lite"/>
    </source>
</evidence>
<comment type="similarity">
    <text evidence="2">Belongs to the AAA ATPase family. BCS1 subfamily.</text>
</comment>